<dbReference type="AlphaFoldDB" id="A0A6M3JGG0"/>
<evidence type="ECO:0000313" key="1">
    <source>
        <dbReference type="EMBL" id="QJA69164.1"/>
    </source>
</evidence>
<organism evidence="1">
    <name type="scientific">viral metagenome</name>
    <dbReference type="NCBI Taxonomy" id="1070528"/>
    <lineage>
        <taxon>unclassified sequences</taxon>
        <taxon>metagenomes</taxon>
        <taxon>organismal metagenomes</taxon>
    </lineage>
</organism>
<proteinExistence type="predicted"/>
<gene>
    <name evidence="1" type="ORF">MM415A05019_0013</name>
</gene>
<name>A0A6M3JGG0_9ZZZZ</name>
<reference evidence="1" key="1">
    <citation type="submission" date="2020-03" db="EMBL/GenBank/DDBJ databases">
        <title>The deep terrestrial virosphere.</title>
        <authorList>
            <person name="Holmfeldt K."/>
            <person name="Nilsson E."/>
            <person name="Simone D."/>
            <person name="Lopez-Fernandez M."/>
            <person name="Wu X."/>
            <person name="de Brujin I."/>
            <person name="Lundin D."/>
            <person name="Andersson A."/>
            <person name="Bertilsson S."/>
            <person name="Dopson M."/>
        </authorList>
    </citation>
    <scope>NUCLEOTIDE SEQUENCE</scope>
    <source>
        <strain evidence="1">MM415A05019</strain>
    </source>
</reference>
<protein>
    <submittedName>
        <fullName evidence="1">Uncharacterized protein</fullName>
    </submittedName>
</protein>
<accession>A0A6M3JGG0</accession>
<dbReference type="EMBL" id="MT141682">
    <property type="protein sequence ID" value="QJA69164.1"/>
    <property type="molecule type" value="Genomic_DNA"/>
</dbReference>
<sequence length="49" mass="5501">MDQKSGRNDIVKLAAIRDQLERRAALLIEEPSQDAVRSTRIAVEQKGHS</sequence>